<reference evidence="1" key="1">
    <citation type="submission" date="2014-09" db="EMBL/GenBank/DDBJ databases">
        <authorList>
            <person name="Magalhaes I.L.F."/>
            <person name="Oliveira U."/>
            <person name="Santos F.R."/>
            <person name="Vidigal T.H.D.A."/>
            <person name="Brescovit A.D."/>
            <person name="Santos A.J."/>
        </authorList>
    </citation>
    <scope>NUCLEOTIDE SEQUENCE</scope>
    <source>
        <tissue evidence="1">Shoot tissue taken approximately 20 cm above the soil surface</tissue>
    </source>
</reference>
<protein>
    <submittedName>
        <fullName evidence="1">Uncharacterized protein</fullName>
    </submittedName>
</protein>
<sequence>MFVHRHRIGLQIKFEGQSFSLEER</sequence>
<evidence type="ECO:0000313" key="1">
    <source>
        <dbReference type="EMBL" id="JAE27184.1"/>
    </source>
</evidence>
<reference evidence="1" key="2">
    <citation type="journal article" date="2015" name="Data Brief">
        <title>Shoot transcriptome of the giant reed, Arundo donax.</title>
        <authorList>
            <person name="Barrero R.A."/>
            <person name="Guerrero F.D."/>
            <person name="Moolhuijzen P."/>
            <person name="Goolsby J.A."/>
            <person name="Tidwell J."/>
            <person name="Bellgard S.E."/>
            <person name="Bellgard M.I."/>
        </authorList>
    </citation>
    <scope>NUCLEOTIDE SEQUENCE</scope>
    <source>
        <tissue evidence="1">Shoot tissue taken approximately 20 cm above the soil surface</tissue>
    </source>
</reference>
<organism evidence="1">
    <name type="scientific">Arundo donax</name>
    <name type="common">Giant reed</name>
    <name type="synonym">Donax arundinaceus</name>
    <dbReference type="NCBI Taxonomy" id="35708"/>
    <lineage>
        <taxon>Eukaryota</taxon>
        <taxon>Viridiplantae</taxon>
        <taxon>Streptophyta</taxon>
        <taxon>Embryophyta</taxon>
        <taxon>Tracheophyta</taxon>
        <taxon>Spermatophyta</taxon>
        <taxon>Magnoliopsida</taxon>
        <taxon>Liliopsida</taxon>
        <taxon>Poales</taxon>
        <taxon>Poaceae</taxon>
        <taxon>PACMAD clade</taxon>
        <taxon>Arundinoideae</taxon>
        <taxon>Arundineae</taxon>
        <taxon>Arundo</taxon>
    </lineage>
</organism>
<proteinExistence type="predicted"/>
<name>A0A0A9GUH4_ARUDO</name>
<dbReference type="AlphaFoldDB" id="A0A0A9GUH4"/>
<dbReference type="EMBL" id="GBRH01170712">
    <property type="protein sequence ID" value="JAE27184.1"/>
    <property type="molecule type" value="Transcribed_RNA"/>
</dbReference>
<accession>A0A0A9GUH4</accession>